<gene>
    <name evidence="1" type="ORF">LKD22_01335</name>
</gene>
<reference evidence="1 2" key="1">
    <citation type="submission" date="2021-10" db="EMBL/GenBank/DDBJ databases">
        <title>Anaerobic single-cell dispensing facilitates the cultivation of human gut bacteria.</title>
        <authorList>
            <person name="Afrizal A."/>
        </authorList>
    </citation>
    <scope>NUCLEOTIDE SEQUENCE [LARGE SCALE GENOMIC DNA]</scope>
    <source>
        <strain evidence="1 2">CLA-AA-H270</strain>
    </source>
</reference>
<keyword evidence="2" id="KW-1185">Reference proteome</keyword>
<sequence>MPDCLFETKCEGGEPETKFFDVNTNEPIKQWSWPEPSDDNAFTNYGSLDEFVANNSQKMFRIVDLLNEIRLTSCKEDMGYAFYPLSTPNLK</sequence>
<evidence type="ECO:0000313" key="1">
    <source>
        <dbReference type="EMBL" id="MCC2175782.1"/>
    </source>
</evidence>
<dbReference type="EMBL" id="JAJEPX010000001">
    <property type="protein sequence ID" value="MCC2175782.1"/>
    <property type="molecule type" value="Genomic_DNA"/>
</dbReference>
<organism evidence="1 2">
    <name type="scientific">Agathobaculum butyriciproducens</name>
    <dbReference type="NCBI Taxonomy" id="1628085"/>
    <lineage>
        <taxon>Bacteria</taxon>
        <taxon>Bacillati</taxon>
        <taxon>Bacillota</taxon>
        <taxon>Clostridia</taxon>
        <taxon>Eubacteriales</taxon>
        <taxon>Butyricicoccaceae</taxon>
        <taxon>Agathobaculum</taxon>
    </lineage>
</organism>
<dbReference type="Proteomes" id="UP001298753">
    <property type="component" value="Unassembled WGS sequence"/>
</dbReference>
<dbReference type="RefSeq" id="WP_227600005.1">
    <property type="nucleotide sequence ID" value="NZ_JAJEPX010000001.1"/>
</dbReference>
<comment type="caution">
    <text evidence="1">The sequence shown here is derived from an EMBL/GenBank/DDBJ whole genome shotgun (WGS) entry which is preliminary data.</text>
</comment>
<accession>A0AAW4VS97</accession>
<dbReference type="AlphaFoldDB" id="A0AAW4VS97"/>
<evidence type="ECO:0000313" key="2">
    <source>
        <dbReference type="Proteomes" id="UP001298753"/>
    </source>
</evidence>
<protein>
    <submittedName>
        <fullName evidence="1">Uncharacterized protein</fullName>
    </submittedName>
</protein>
<proteinExistence type="predicted"/>
<name>A0AAW4VS97_9FIRM</name>